<dbReference type="GO" id="GO:0006508">
    <property type="term" value="P:proteolysis"/>
    <property type="evidence" value="ECO:0007669"/>
    <property type="project" value="InterPro"/>
</dbReference>
<dbReference type="HOGENOM" id="CLU_769234_0_0_12"/>
<proteinExistence type="predicted"/>
<dbReference type="AlphaFoldDB" id="V5WET2"/>
<organism evidence="2 3">
    <name type="scientific">Salinispira pacifica</name>
    <dbReference type="NCBI Taxonomy" id="1307761"/>
    <lineage>
        <taxon>Bacteria</taxon>
        <taxon>Pseudomonadati</taxon>
        <taxon>Spirochaetota</taxon>
        <taxon>Spirochaetia</taxon>
        <taxon>Spirochaetales</taxon>
        <taxon>Spirochaetaceae</taxon>
        <taxon>Salinispira</taxon>
    </lineage>
</organism>
<protein>
    <recommendedName>
        <fullName evidence="1">Peptidase C14 caspase domain-containing protein</fullName>
    </recommendedName>
</protein>
<dbReference type="STRING" id="1307761.L21SP2_0908"/>
<gene>
    <name evidence="2" type="ORF">L21SP2_0908</name>
</gene>
<dbReference type="eggNOG" id="COG4249">
    <property type="taxonomic scope" value="Bacteria"/>
</dbReference>
<feature type="domain" description="Peptidase C14 caspase" evidence="1">
    <location>
        <begin position="58"/>
        <end position="204"/>
    </location>
</feature>
<reference evidence="2 3" key="1">
    <citation type="journal article" date="2015" name="Stand. Genomic Sci.">
        <title>Complete genome sequence and description of Salinispira pacifica gen. nov., sp. nov., a novel spirochaete isolated form a hypersaline microbial mat.</title>
        <authorList>
            <person name="Ben Hania W."/>
            <person name="Joseph M."/>
            <person name="Schumann P."/>
            <person name="Bunk B."/>
            <person name="Fiebig A."/>
            <person name="Sproer C."/>
            <person name="Klenk H.P."/>
            <person name="Fardeau M.L."/>
            <person name="Spring S."/>
        </authorList>
    </citation>
    <scope>NUCLEOTIDE SEQUENCE [LARGE SCALE GENOMIC DNA]</scope>
    <source>
        <strain evidence="2 3">L21-RPul-D2</strain>
    </source>
</reference>
<keyword evidence="3" id="KW-1185">Reference proteome</keyword>
<dbReference type="GO" id="GO:0004197">
    <property type="term" value="F:cysteine-type endopeptidase activity"/>
    <property type="evidence" value="ECO:0007669"/>
    <property type="project" value="InterPro"/>
</dbReference>
<evidence type="ECO:0000313" key="2">
    <source>
        <dbReference type="EMBL" id="AHC14328.1"/>
    </source>
</evidence>
<dbReference type="Proteomes" id="UP000018680">
    <property type="component" value="Chromosome"/>
</dbReference>
<dbReference type="Gene3D" id="3.40.50.1460">
    <property type="match status" value="1"/>
</dbReference>
<dbReference type="InterPro" id="IPR011600">
    <property type="entry name" value="Pept_C14_caspase"/>
</dbReference>
<accession>V5WET2</accession>
<name>V5WET2_9SPIO</name>
<sequence length="360" mass="39713">MPDFPGNLHARTSGLKPGCRSGGWKLFFQRSMRTAAMFALSMLILSGCSFTGGFGGERYALVYGIGSYSNINDLPFAAQDGVDMRQTLEAQGYTILSTHSGPQVTRSEMLEDIRMAADSITEHDVLFFYYAGHGSQSTFLDADGDFQRTEYLVFSDYSSGSSDGLLSTDDFYTELSGIAALHASIVMDACNSGGFLPPDTYGVDALPADYRHPIAPSDDGSSGYLDAFRDFFSHDGYRGISMISAAGADEFSYEWTDFYADKLNIPDEYRDNGIFTGFFLEASAVNDRGHMNGDANSDGALTLQEAYAYSFTRLDESWNSYWRSPENMFQTTEGGDDPVYYPHISGGTVDPVIFRLEWRQ</sequence>
<evidence type="ECO:0000313" key="3">
    <source>
        <dbReference type="Proteomes" id="UP000018680"/>
    </source>
</evidence>
<dbReference type="KEGG" id="slr:L21SP2_0908"/>
<dbReference type="InterPro" id="IPR029030">
    <property type="entry name" value="Caspase-like_dom_sf"/>
</dbReference>
<dbReference type="EMBL" id="CP006939">
    <property type="protein sequence ID" value="AHC14328.1"/>
    <property type="molecule type" value="Genomic_DNA"/>
</dbReference>
<evidence type="ECO:0000259" key="1">
    <source>
        <dbReference type="Pfam" id="PF00656"/>
    </source>
</evidence>
<dbReference type="SUPFAM" id="SSF52129">
    <property type="entry name" value="Caspase-like"/>
    <property type="match status" value="1"/>
</dbReference>
<dbReference type="Pfam" id="PF00656">
    <property type="entry name" value="Peptidase_C14"/>
    <property type="match status" value="1"/>
</dbReference>